<evidence type="ECO:0000313" key="2">
    <source>
        <dbReference type="EMBL" id="KIZ03305.1"/>
    </source>
</evidence>
<feature type="compositionally biased region" description="Pro residues" evidence="1">
    <location>
        <begin position="375"/>
        <end position="400"/>
    </location>
</feature>
<feature type="compositionally biased region" description="Pro residues" evidence="1">
    <location>
        <begin position="253"/>
        <end position="272"/>
    </location>
</feature>
<sequence length="492" mass="48926">MGQQHSKPPSRTSSSPRRLSFWGSGALTETAPSRVFTRVGGPPQPPVFGGAVQAIKLMIANVAAPPAAERPASPGKLSTSAAPQKPAPATDGAGDALPDEGAALCANAQLMKQLSLRRALLPPGAQCAPESASAQSNPPSSAPHSLPRACKEERASTSSDDSHGGAPPAPHDSQYAGRAASNGCAAAARTACVRGGGSAASDSPEHLLASLAVAAITDPEVPDEEGNALAAELASMVARGGGGSGGVGLPGHQPQPLPQPQQQPELQQPPPQQQQQERQQQQQQQPQQQLPPVQPLPPAPPPLETPQERSLYPALAAAGEAQALQRAPTSAASALKMRDGNAAARGEWAAGTPNTAAAPSGAGPRLPACPSAAPQQPPPGPPRPPLRVPPGGLTPPPRPAPAAAAPGDAVLMSAGSLARALQAPAAPAVVEALASSEADRLARLLQLVDDAAAALPISDPAAEDAAAAVAALAEAGVGTEGLAGVLLPFASI</sequence>
<name>A0A0D2MJZ1_9CHLO</name>
<feature type="compositionally biased region" description="Low complexity" evidence="1">
    <location>
        <begin position="1"/>
        <end position="20"/>
    </location>
</feature>
<feature type="region of interest" description="Disordered" evidence="1">
    <location>
        <begin position="65"/>
        <end position="99"/>
    </location>
</feature>
<dbReference type="AlphaFoldDB" id="A0A0D2MJZ1"/>
<evidence type="ECO:0000313" key="3">
    <source>
        <dbReference type="Proteomes" id="UP000054498"/>
    </source>
</evidence>
<feature type="compositionally biased region" description="Basic and acidic residues" evidence="1">
    <location>
        <begin position="149"/>
        <end position="163"/>
    </location>
</feature>
<feature type="region of interest" description="Disordered" evidence="1">
    <location>
        <begin position="1"/>
        <end position="26"/>
    </location>
</feature>
<feature type="compositionally biased region" description="Low complexity" evidence="1">
    <location>
        <begin position="65"/>
        <end position="74"/>
    </location>
</feature>
<dbReference type="RefSeq" id="XP_013902324.1">
    <property type="nucleotide sequence ID" value="XM_014046870.1"/>
</dbReference>
<protein>
    <submittedName>
        <fullName evidence="2">Uncharacterized protein</fullName>
    </submittedName>
</protein>
<accession>A0A0D2MJZ1</accession>
<keyword evidence="3" id="KW-1185">Reference proteome</keyword>
<dbReference type="EMBL" id="KK100876">
    <property type="protein sequence ID" value="KIZ03305.1"/>
    <property type="molecule type" value="Genomic_DNA"/>
</dbReference>
<feature type="compositionally biased region" description="Low complexity" evidence="1">
    <location>
        <begin position="314"/>
        <end position="327"/>
    </location>
</feature>
<dbReference type="KEGG" id="mng:MNEG_4655"/>
<feature type="compositionally biased region" description="Low complexity" evidence="1">
    <location>
        <begin position="128"/>
        <end position="145"/>
    </location>
</feature>
<reference evidence="2 3" key="1">
    <citation type="journal article" date="2013" name="BMC Genomics">
        <title>Reconstruction of the lipid metabolism for the microalga Monoraphidium neglectum from its genome sequence reveals characteristics suitable for biofuel production.</title>
        <authorList>
            <person name="Bogen C."/>
            <person name="Al-Dilaimi A."/>
            <person name="Albersmeier A."/>
            <person name="Wichmann J."/>
            <person name="Grundmann M."/>
            <person name="Rupp O."/>
            <person name="Lauersen K.J."/>
            <person name="Blifernez-Klassen O."/>
            <person name="Kalinowski J."/>
            <person name="Goesmann A."/>
            <person name="Mussgnug J.H."/>
            <person name="Kruse O."/>
        </authorList>
    </citation>
    <scope>NUCLEOTIDE SEQUENCE [LARGE SCALE GENOMIC DNA]</scope>
    <source>
        <strain evidence="2 3">SAG 48.87</strain>
    </source>
</reference>
<dbReference type="Proteomes" id="UP000054498">
    <property type="component" value="Unassembled WGS sequence"/>
</dbReference>
<gene>
    <name evidence="2" type="ORF">MNEG_4655</name>
</gene>
<organism evidence="2 3">
    <name type="scientific">Monoraphidium neglectum</name>
    <dbReference type="NCBI Taxonomy" id="145388"/>
    <lineage>
        <taxon>Eukaryota</taxon>
        <taxon>Viridiplantae</taxon>
        <taxon>Chlorophyta</taxon>
        <taxon>core chlorophytes</taxon>
        <taxon>Chlorophyceae</taxon>
        <taxon>CS clade</taxon>
        <taxon>Sphaeropleales</taxon>
        <taxon>Selenastraceae</taxon>
        <taxon>Monoraphidium</taxon>
    </lineage>
</organism>
<dbReference type="GeneID" id="25737532"/>
<feature type="compositionally biased region" description="Low complexity" evidence="1">
    <location>
        <begin position="273"/>
        <end position="291"/>
    </location>
</feature>
<feature type="compositionally biased region" description="Pro residues" evidence="1">
    <location>
        <begin position="292"/>
        <end position="304"/>
    </location>
</feature>
<proteinExistence type="predicted"/>
<evidence type="ECO:0000256" key="1">
    <source>
        <dbReference type="SAM" id="MobiDB-lite"/>
    </source>
</evidence>
<feature type="compositionally biased region" description="Gly residues" evidence="1">
    <location>
        <begin position="239"/>
        <end position="249"/>
    </location>
</feature>
<feature type="region of interest" description="Disordered" evidence="1">
    <location>
        <begin position="219"/>
        <end position="405"/>
    </location>
</feature>
<feature type="region of interest" description="Disordered" evidence="1">
    <location>
        <begin position="124"/>
        <end position="181"/>
    </location>
</feature>